<dbReference type="GeneID" id="18928620"/>
<accession>F4RWJ7</accession>
<evidence type="ECO:0000256" key="5">
    <source>
        <dbReference type="ARBA" id="ARBA00022723"/>
    </source>
</evidence>
<evidence type="ECO:0000256" key="3">
    <source>
        <dbReference type="ARBA" id="ARBA00017073"/>
    </source>
</evidence>
<dbReference type="AlphaFoldDB" id="F4RWJ7"/>
<dbReference type="EMBL" id="GL883125">
    <property type="protein sequence ID" value="EGG03307.1"/>
    <property type="molecule type" value="Genomic_DNA"/>
</dbReference>
<keyword evidence="13" id="KW-1185">Reference proteome</keyword>
<keyword evidence="4" id="KW-0004">4Fe-4S</keyword>
<keyword evidence="7" id="KW-0411">Iron-sulfur</keyword>
<feature type="region of interest" description="Disordered" evidence="10">
    <location>
        <begin position="289"/>
        <end position="319"/>
    </location>
</feature>
<dbReference type="PANTHER" id="PTHR11615">
    <property type="entry name" value="NITRATE, FORMATE, IRON DEHYDROGENASE"/>
    <property type="match status" value="1"/>
</dbReference>
<evidence type="ECO:0000256" key="1">
    <source>
        <dbReference type="ARBA" id="ARBA00006596"/>
    </source>
</evidence>
<dbReference type="InParanoid" id="F4RWJ7"/>
<name>F4RWJ7_MELLP</name>
<evidence type="ECO:0000256" key="8">
    <source>
        <dbReference type="ARBA" id="ARBA00025099"/>
    </source>
</evidence>
<comment type="function">
    <text evidence="8">Component of the cytosolic Fe/S protein assembly machinery. Required for maturation of extramitochondrial Fe/S proteins. May play a role in the transfer of pre-assembled Fe/S clusters to target apoproteins.</text>
</comment>
<comment type="similarity">
    <text evidence="1">Belongs to the NARF family.</text>
</comment>
<feature type="compositionally biased region" description="Polar residues" evidence="10">
    <location>
        <begin position="289"/>
        <end position="308"/>
    </location>
</feature>
<dbReference type="GO" id="GO:0046872">
    <property type="term" value="F:metal ion binding"/>
    <property type="evidence" value="ECO:0007669"/>
    <property type="project" value="UniProtKB-KW"/>
</dbReference>
<dbReference type="eggNOG" id="KOG2439">
    <property type="taxonomic scope" value="Eukaryota"/>
</dbReference>
<dbReference type="FunFam" id="3.30.70.20:FF:000042">
    <property type="entry name" value="Cytosolic Fe-S cluster assembly factor NAR1"/>
    <property type="match status" value="1"/>
</dbReference>
<evidence type="ECO:0000256" key="7">
    <source>
        <dbReference type="ARBA" id="ARBA00023014"/>
    </source>
</evidence>
<evidence type="ECO:0000256" key="4">
    <source>
        <dbReference type="ARBA" id="ARBA00022485"/>
    </source>
</evidence>
<dbReference type="OrthoDB" id="10253113at2759"/>
<dbReference type="KEGG" id="mlr:MELLADRAFT_49568"/>
<evidence type="ECO:0000313" key="13">
    <source>
        <dbReference type="Proteomes" id="UP000001072"/>
    </source>
</evidence>
<dbReference type="Gene3D" id="3.40.950.10">
    <property type="entry name" value="Fe-only Hydrogenase (Larger Subunit), Chain L, domain 3"/>
    <property type="match status" value="1"/>
</dbReference>
<dbReference type="Proteomes" id="UP000001072">
    <property type="component" value="Unassembled WGS sequence"/>
</dbReference>
<proteinExistence type="inferred from homology"/>
<evidence type="ECO:0000259" key="11">
    <source>
        <dbReference type="Pfam" id="PF02906"/>
    </source>
</evidence>
<reference evidence="13" key="1">
    <citation type="journal article" date="2011" name="Proc. Natl. Acad. Sci. U.S.A.">
        <title>Obligate biotrophy features unraveled by the genomic analysis of rust fungi.</title>
        <authorList>
            <person name="Duplessis S."/>
            <person name="Cuomo C.A."/>
            <person name="Lin Y.-C."/>
            <person name="Aerts A."/>
            <person name="Tisserant E."/>
            <person name="Veneault-Fourrey C."/>
            <person name="Joly D.L."/>
            <person name="Hacquard S."/>
            <person name="Amselem J."/>
            <person name="Cantarel B.L."/>
            <person name="Chiu R."/>
            <person name="Coutinho P.M."/>
            <person name="Feau N."/>
            <person name="Field M."/>
            <person name="Frey P."/>
            <person name="Gelhaye E."/>
            <person name="Goldberg J."/>
            <person name="Grabherr M.G."/>
            <person name="Kodira C.D."/>
            <person name="Kohler A."/>
            <person name="Kuees U."/>
            <person name="Lindquist E.A."/>
            <person name="Lucas S.M."/>
            <person name="Mago R."/>
            <person name="Mauceli E."/>
            <person name="Morin E."/>
            <person name="Murat C."/>
            <person name="Pangilinan J.L."/>
            <person name="Park R."/>
            <person name="Pearson M."/>
            <person name="Quesneville H."/>
            <person name="Rouhier N."/>
            <person name="Sakthikumar S."/>
            <person name="Salamov A.A."/>
            <person name="Schmutz J."/>
            <person name="Selles B."/>
            <person name="Shapiro H."/>
            <person name="Tanguay P."/>
            <person name="Tuskan G.A."/>
            <person name="Henrissat B."/>
            <person name="Van de Peer Y."/>
            <person name="Rouze P."/>
            <person name="Ellis J.G."/>
            <person name="Dodds P.N."/>
            <person name="Schein J.E."/>
            <person name="Zhong S."/>
            <person name="Hamelin R.C."/>
            <person name="Grigoriev I.V."/>
            <person name="Szabo L.J."/>
            <person name="Martin F."/>
        </authorList>
    </citation>
    <scope>NUCLEOTIDE SEQUENCE [LARGE SCALE GENOMIC DNA]</scope>
    <source>
        <strain evidence="13">98AG31 / pathotype 3-4-7</strain>
    </source>
</reference>
<dbReference type="InterPro" id="IPR050340">
    <property type="entry name" value="Cytosolic_Fe-S_CAF"/>
</dbReference>
<dbReference type="Gene3D" id="3.40.50.1780">
    <property type="match status" value="1"/>
</dbReference>
<keyword evidence="6" id="KW-0408">Iron</keyword>
<dbReference type="HOGENOM" id="CLU_018240_0_0_1"/>
<dbReference type="RefSeq" id="XP_007413442.1">
    <property type="nucleotide sequence ID" value="XM_007413380.1"/>
</dbReference>
<dbReference type="InterPro" id="IPR009016">
    <property type="entry name" value="Fe_hydrogenase"/>
</dbReference>
<feature type="domain" description="Iron hydrogenase large subunit C-terminal" evidence="11">
    <location>
        <begin position="108"/>
        <end position="419"/>
    </location>
</feature>
<keyword evidence="5" id="KW-0479">Metal-binding</keyword>
<gene>
    <name evidence="12" type="ORF">MELLADRAFT_49568</name>
</gene>
<evidence type="ECO:0000256" key="10">
    <source>
        <dbReference type="SAM" id="MobiDB-lite"/>
    </source>
</evidence>
<organism evidence="13">
    <name type="scientific">Melampsora larici-populina (strain 98AG31 / pathotype 3-4-7)</name>
    <name type="common">Poplar leaf rust fungus</name>
    <dbReference type="NCBI Taxonomy" id="747676"/>
    <lineage>
        <taxon>Eukaryota</taxon>
        <taxon>Fungi</taxon>
        <taxon>Dikarya</taxon>
        <taxon>Basidiomycota</taxon>
        <taxon>Pucciniomycotina</taxon>
        <taxon>Pucciniomycetes</taxon>
        <taxon>Pucciniales</taxon>
        <taxon>Melampsoraceae</taxon>
        <taxon>Melampsora</taxon>
    </lineage>
</organism>
<sequence length="494" mass="55357">MPPSNFSPSLIDLNDYLGPSQLCIKPTESIEPIIKEEVPSAVTEIRLDEVPITLSAPEPLPQKKAEISLTDCLACSGCVTSSESVLVALQSTSQLYSTLKADTTLYPIISISTQSLASLSAYYKLSISATFESLKTFFIEIIGFHLVFDSKFSQALSLYQTKLEFDRIHRQKQAQVKPKTILSSSCPGWICYAEKTQTEDILNMISNVKSPQAIQGSIIKSTQFSKLINVTPNQIYHVTIMSCYDKKLEASRQDFINSESGVKDVDLVLTTGEVQKMLEEHHFDLLSASSSQPQITQTSNAPKLSSEVTSHTPSTSIIPTWIDRPESERSSSGGYLQFIIQSILDEHKSADATLTIERKRGRDYCEYLITTTDQDTKKVLFKGAHCYGFKNLQNLVRKFKGPTDYVEVMACPSGCLNGGGQISKPDHYETRDWLDELESKYSTSGISPPTMISQDEEIEDWLKKWFPDQKDHQNLFKTQYRVVPIETNGFAVQW</sequence>
<evidence type="ECO:0000256" key="6">
    <source>
        <dbReference type="ARBA" id="ARBA00023004"/>
    </source>
</evidence>
<feature type="compositionally biased region" description="Low complexity" evidence="10">
    <location>
        <begin position="309"/>
        <end position="319"/>
    </location>
</feature>
<evidence type="ECO:0000256" key="9">
    <source>
        <dbReference type="ARBA" id="ARBA00031269"/>
    </source>
</evidence>
<dbReference type="STRING" id="747676.F4RWJ7"/>
<dbReference type="Pfam" id="PF02906">
    <property type="entry name" value="Fe_hyd_lg_C"/>
    <property type="match status" value="1"/>
</dbReference>
<dbReference type="VEuPathDB" id="FungiDB:MELLADRAFT_49568"/>
<evidence type="ECO:0000256" key="2">
    <source>
        <dbReference type="ARBA" id="ARBA00015854"/>
    </source>
</evidence>
<dbReference type="InterPro" id="IPR004108">
    <property type="entry name" value="Fe_hydrogenase_lsu_C"/>
</dbReference>
<dbReference type="FunCoup" id="F4RWJ7">
    <property type="interactions" value="70"/>
</dbReference>
<dbReference type="GO" id="GO:0051539">
    <property type="term" value="F:4 iron, 4 sulfur cluster binding"/>
    <property type="evidence" value="ECO:0007669"/>
    <property type="project" value="UniProtKB-KW"/>
</dbReference>
<dbReference type="SUPFAM" id="SSF53920">
    <property type="entry name" value="Fe-only hydrogenase"/>
    <property type="match status" value="1"/>
</dbReference>
<protein>
    <recommendedName>
        <fullName evidence="2">Cytosolic Fe-S cluster assembly factor NAR1</fullName>
    </recommendedName>
    <alternativeName>
        <fullName evidence="3">Cytosolic Fe-S cluster assembly factor nar1</fullName>
    </alternativeName>
    <alternativeName>
        <fullName evidence="9">Nuclear architecture-related protein 1</fullName>
    </alternativeName>
</protein>
<evidence type="ECO:0000313" key="12">
    <source>
        <dbReference type="EMBL" id="EGG03307.1"/>
    </source>
</evidence>